<dbReference type="InterPro" id="IPR001040">
    <property type="entry name" value="TIF_eIF_4E"/>
</dbReference>
<dbReference type="Gene3D" id="3.30.760.10">
    <property type="entry name" value="RNA Cap, Translation Initiation Factor Eif4e"/>
    <property type="match status" value="1"/>
</dbReference>
<dbReference type="GO" id="GO:0003743">
    <property type="term" value="F:translation initiation factor activity"/>
    <property type="evidence" value="ECO:0007669"/>
    <property type="project" value="InterPro"/>
</dbReference>
<dbReference type="GO" id="GO:0000340">
    <property type="term" value="F:RNA 7-methylguanosine cap binding"/>
    <property type="evidence" value="ECO:0007669"/>
    <property type="project" value="TreeGrafter"/>
</dbReference>
<dbReference type="EMBL" id="UINC01015878">
    <property type="protein sequence ID" value="SVA66530.1"/>
    <property type="molecule type" value="Genomic_DNA"/>
</dbReference>
<dbReference type="AlphaFoldDB" id="A0A381XPE7"/>
<dbReference type="PANTHER" id="PTHR11960">
    <property type="entry name" value="EUKARYOTIC TRANSLATION INITIATION FACTOR 4E RELATED"/>
    <property type="match status" value="1"/>
</dbReference>
<dbReference type="GO" id="GO:0016281">
    <property type="term" value="C:eukaryotic translation initiation factor 4F complex"/>
    <property type="evidence" value="ECO:0007669"/>
    <property type="project" value="TreeGrafter"/>
</dbReference>
<dbReference type="InterPro" id="IPR023398">
    <property type="entry name" value="TIF_eIF4e-like"/>
</dbReference>
<name>A0A381XPE7_9ZZZZ</name>
<protein>
    <submittedName>
        <fullName evidence="1">Uncharacterized protein</fullName>
    </submittedName>
</protein>
<dbReference type="SUPFAM" id="SSF55418">
    <property type="entry name" value="eIF4e-like"/>
    <property type="match status" value="1"/>
</dbReference>
<proteinExistence type="predicted"/>
<reference evidence="1" key="1">
    <citation type="submission" date="2018-05" db="EMBL/GenBank/DDBJ databases">
        <authorList>
            <person name="Lanie J.A."/>
            <person name="Ng W.-L."/>
            <person name="Kazmierczak K.M."/>
            <person name="Andrzejewski T.M."/>
            <person name="Davidsen T.M."/>
            <person name="Wayne K.J."/>
            <person name="Tettelin H."/>
            <person name="Glass J.I."/>
            <person name="Rusch D."/>
            <person name="Podicherti R."/>
            <person name="Tsui H.-C.T."/>
            <person name="Winkler M.E."/>
        </authorList>
    </citation>
    <scope>NUCLEOTIDE SEQUENCE</scope>
</reference>
<organism evidence="1">
    <name type="scientific">marine metagenome</name>
    <dbReference type="NCBI Taxonomy" id="408172"/>
    <lineage>
        <taxon>unclassified sequences</taxon>
        <taxon>metagenomes</taxon>
        <taxon>ecological metagenomes</taxon>
    </lineage>
</organism>
<gene>
    <name evidence="1" type="ORF">METZ01_LOCUS119384</name>
</gene>
<sequence>MEKKDIVKQTNSLNNTWIVWIHKVYDKNWLKESYKQIYSFNTIEGFWKFYKAIPDYSTNMYFLMREGVFPLWEDAKNRNGGTWSYIIEKDDINSHWIEMSAKMIGEIITSDNKHRNDINGISLSPRTNVAIIKIWNKTKSLEKSISLNLDEDYLNNLRYKVHRKNKK</sequence>
<evidence type="ECO:0000313" key="1">
    <source>
        <dbReference type="EMBL" id="SVA66530.1"/>
    </source>
</evidence>
<dbReference type="Pfam" id="PF01652">
    <property type="entry name" value="IF4E"/>
    <property type="match status" value="1"/>
</dbReference>
<accession>A0A381XPE7</accession>